<protein>
    <submittedName>
        <fullName evidence="2">Uncharacterized protein</fullName>
    </submittedName>
</protein>
<reference evidence="2 3" key="1">
    <citation type="journal article" date="2023" name="Sci. Data">
        <title>Genome assembly of the Korean intertidal mud-creeper Batillaria attramentaria.</title>
        <authorList>
            <person name="Patra A.K."/>
            <person name="Ho P.T."/>
            <person name="Jun S."/>
            <person name="Lee S.J."/>
            <person name="Kim Y."/>
            <person name="Won Y.J."/>
        </authorList>
    </citation>
    <scope>NUCLEOTIDE SEQUENCE [LARGE SCALE GENOMIC DNA]</scope>
    <source>
        <strain evidence="2">Wonlab-2016</strain>
    </source>
</reference>
<proteinExistence type="predicted"/>
<comment type="caution">
    <text evidence="2">The sequence shown here is derived from an EMBL/GenBank/DDBJ whole genome shotgun (WGS) entry which is preliminary data.</text>
</comment>
<dbReference type="AlphaFoldDB" id="A0ABD0M9C9"/>
<gene>
    <name evidence="2" type="ORF">BaRGS_00000101</name>
</gene>
<name>A0ABD0M9C9_9CAEN</name>
<dbReference type="Proteomes" id="UP001519460">
    <property type="component" value="Unassembled WGS sequence"/>
</dbReference>
<dbReference type="EMBL" id="JACVVK020000001">
    <property type="protein sequence ID" value="KAK7508535.1"/>
    <property type="molecule type" value="Genomic_DNA"/>
</dbReference>
<evidence type="ECO:0000256" key="1">
    <source>
        <dbReference type="SAM" id="MobiDB-lite"/>
    </source>
</evidence>
<accession>A0ABD0M9C9</accession>
<sequence>MDRAETAVWCDLEGKRGRLGERERETQPDRQPTERALREEEWPESRADRPSDRPTDCQSELREGQREIVRERERQKERQGETDRLRVCVSNSVKSGSVGVQPPFGVTKDLSPTERSSVLV</sequence>
<organism evidence="2 3">
    <name type="scientific">Batillaria attramentaria</name>
    <dbReference type="NCBI Taxonomy" id="370345"/>
    <lineage>
        <taxon>Eukaryota</taxon>
        <taxon>Metazoa</taxon>
        <taxon>Spiralia</taxon>
        <taxon>Lophotrochozoa</taxon>
        <taxon>Mollusca</taxon>
        <taxon>Gastropoda</taxon>
        <taxon>Caenogastropoda</taxon>
        <taxon>Sorbeoconcha</taxon>
        <taxon>Cerithioidea</taxon>
        <taxon>Batillariidae</taxon>
        <taxon>Batillaria</taxon>
    </lineage>
</organism>
<evidence type="ECO:0000313" key="3">
    <source>
        <dbReference type="Proteomes" id="UP001519460"/>
    </source>
</evidence>
<feature type="compositionally biased region" description="Low complexity" evidence="1">
    <location>
        <begin position="87"/>
        <end position="100"/>
    </location>
</feature>
<feature type="compositionally biased region" description="Basic and acidic residues" evidence="1">
    <location>
        <begin position="14"/>
        <end position="86"/>
    </location>
</feature>
<feature type="region of interest" description="Disordered" evidence="1">
    <location>
        <begin position="14"/>
        <end position="120"/>
    </location>
</feature>
<evidence type="ECO:0000313" key="2">
    <source>
        <dbReference type="EMBL" id="KAK7508535.1"/>
    </source>
</evidence>
<keyword evidence="3" id="KW-1185">Reference proteome</keyword>